<feature type="region of interest" description="Disordered" evidence="2">
    <location>
        <begin position="257"/>
        <end position="280"/>
    </location>
</feature>
<dbReference type="STRING" id="321339.SAMN05444340_11057"/>
<keyword evidence="3" id="KW-1133">Transmembrane helix</keyword>
<evidence type="ECO:0000256" key="1">
    <source>
        <dbReference type="SAM" id="Coils"/>
    </source>
</evidence>
<keyword evidence="5" id="KW-1185">Reference proteome</keyword>
<evidence type="ECO:0000256" key="2">
    <source>
        <dbReference type="SAM" id="MobiDB-lite"/>
    </source>
</evidence>
<proteinExistence type="predicted"/>
<organism evidence="4 5">
    <name type="scientific">Citreimonas salinaria</name>
    <dbReference type="NCBI Taxonomy" id="321339"/>
    <lineage>
        <taxon>Bacteria</taxon>
        <taxon>Pseudomonadati</taxon>
        <taxon>Pseudomonadota</taxon>
        <taxon>Alphaproteobacteria</taxon>
        <taxon>Rhodobacterales</taxon>
        <taxon>Roseobacteraceae</taxon>
        <taxon>Citreimonas</taxon>
    </lineage>
</organism>
<keyword evidence="3" id="KW-0472">Membrane</keyword>
<protein>
    <submittedName>
        <fullName evidence="4">Uncharacterized protein</fullName>
    </submittedName>
</protein>
<feature type="compositionally biased region" description="Basic and acidic residues" evidence="2">
    <location>
        <begin position="1"/>
        <end position="19"/>
    </location>
</feature>
<name>A0A1H3KRH6_9RHOB</name>
<dbReference type="RefSeq" id="WP_143042262.1">
    <property type="nucleotide sequence ID" value="NZ_FNPF01000010.1"/>
</dbReference>
<accession>A0A1H3KRH6</accession>
<feature type="coiled-coil region" evidence="1">
    <location>
        <begin position="204"/>
        <end position="231"/>
    </location>
</feature>
<dbReference type="AlphaFoldDB" id="A0A1H3KRH6"/>
<evidence type="ECO:0000313" key="4">
    <source>
        <dbReference type="EMBL" id="SDY54606.1"/>
    </source>
</evidence>
<keyword evidence="1" id="KW-0175">Coiled coil</keyword>
<keyword evidence="3" id="KW-0812">Transmembrane</keyword>
<sequence>MADSEKPKTDAIANDDSHRSGSGGPRRVTLDLDNLAGRHGTETASRNVDPQVAKNISQSVEQARKAIAGLNTPRLDFAKYTEPLRKQQEIIDMMREADRARPNGHPHLDFKFPPNPAVETNERLERIEKRFEQFQELGTQAAETGVNLQTAAFEFLGKFESAAASNDRSAKIAIWVGLAAVVTAAIGASAPIIYAELTRPPDPLPALNARMEALQSELVGLRQDQDAAAQRLVEVIEEASDSPERAAVLREIRDILVAGQTPPETDEERRPTQDSDATVR</sequence>
<gene>
    <name evidence="4" type="ORF">SAMN05444340_11057</name>
</gene>
<dbReference type="OrthoDB" id="7821729at2"/>
<evidence type="ECO:0000256" key="3">
    <source>
        <dbReference type="SAM" id="Phobius"/>
    </source>
</evidence>
<feature type="transmembrane region" description="Helical" evidence="3">
    <location>
        <begin position="172"/>
        <end position="194"/>
    </location>
</feature>
<feature type="compositionally biased region" description="Basic and acidic residues" evidence="2">
    <location>
        <begin position="267"/>
        <end position="280"/>
    </location>
</feature>
<reference evidence="4 5" key="1">
    <citation type="submission" date="2016-10" db="EMBL/GenBank/DDBJ databases">
        <authorList>
            <person name="de Groot N.N."/>
        </authorList>
    </citation>
    <scope>NUCLEOTIDE SEQUENCE [LARGE SCALE GENOMIC DNA]</scope>
    <source>
        <strain evidence="4 5">DSM 26880</strain>
    </source>
</reference>
<feature type="region of interest" description="Disordered" evidence="2">
    <location>
        <begin position="1"/>
        <end position="50"/>
    </location>
</feature>
<dbReference type="EMBL" id="FNPF01000010">
    <property type="protein sequence ID" value="SDY54606.1"/>
    <property type="molecule type" value="Genomic_DNA"/>
</dbReference>
<evidence type="ECO:0000313" key="5">
    <source>
        <dbReference type="Proteomes" id="UP000199286"/>
    </source>
</evidence>
<dbReference type="Proteomes" id="UP000199286">
    <property type="component" value="Unassembled WGS sequence"/>
</dbReference>